<dbReference type="PANTHER" id="PTHR34471">
    <property type="entry name" value="ARGININE REPRESSOR"/>
    <property type="match status" value="1"/>
</dbReference>
<dbReference type="SUPFAM" id="SSF55252">
    <property type="entry name" value="C-terminal domain of arginine repressor"/>
    <property type="match status" value="1"/>
</dbReference>
<evidence type="ECO:0000256" key="3">
    <source>
        <dbReference type="ARBA" id="ARBA00022490"/>
    </source>
</evidence>
<feature type="domain" description="Arginine repressor DNA-binding" evidence="11">
    <location>
        <begin position="8"/>
        <end position="74"/>
    </location>
</feature>
<evidence type="ECO:0000256" key="4">
    <source>
        <dbReference type="ARBA" id="ARBA00022491"/>
    </source>
</evidence>
<dbReference type="Proteomes" id="UP001165561">
    <property type="component" value="Unassembled WGS sequence"/>
</dbReference>
<keyword evidence="3 8" id="KW-0963">Cytoplasm</keyword>
<evidence type="ECO:0000256" key="5">
    <source>
        <dbReference type="ARBA" id="ARBA00023015"/>
    </source>
</evidence>
<organism evidence="13 14">
    <name type="scientific">Georgenia halotolerans</name>
    <dbReference type="NCBI Taxonomy" id="3028317"/>
    <lineage>
        <taxon>Bacteria</taxon>
        <taxon>Bacillati</taxon>
        <taxon>Actinomycetota</taxon>
        <taxon>Actinomycetes</taxon>
        <taxon>Micrococcales</taxon>
        <taxon>Bogoriellaceae</taxon>
        <taxon>Georgenia</taxon>
    </lineage>
</organism>
<dbReference type="HAMAP" id="MF_00173">
    <property type="entry name" value="Arg_repressor"/>
    <property type="match status" value="1"/>
</dbReference>
<reference evidence="13" key="1">
    <citation type="submission" date="2023-02" db="EMBL/GenBank/DDBJ databases">
        <title>Georgenia sp.10Sc9-8, isolated from a soil sample collected from the Taklamakan desert.</title>
        <authorList>
            <person name="Liu S."/>
        </authorList>
    </citation>
    <scope>NUCLEOTIDE SEQUENCE</scope>
    <source>
        <strain evidence="13">10Sc9-8</strain>
    </source>
</reference>
<dbReference type="NCBIfam" id="TIGR01529">
    <property type="entry name" value="argR_whole"/>
    <property type="match status" value="1"/>
</dbReference>
<keyword evidence="8" id="KW-0055">Arginine biosynthesis</keyword>
<evidence type="ECO:0000313" key="14">
    <source>
        <dbReference type="Proteomes" id="UP001165561"/>
    </source>
</evidence>
<evidence type="ECO:0000256" key="9">
    <source>
        <dbReference type="NCBIfam" id="TIGR01529"/>
    </source>
</evidence>
<name>A0ABT5TYR0_9MICO</name>
<keyword evidence="5 8" id="KW-0805">Transcription regulation</keyword>
<evidence type="ECO:0000259" key="11">
    <source>
        <dbReference type="Pfam" id="PF01316"/>
    </source>
</evidence>
<evidence type="ECO:0000256" key="8">
    <source>
        <dbReference type="HAMAP-Rule" id="MF_00173"/>
    </source>
</evidence>
<accession>A0ABT5TYR0</accession>
<proteinExistence type="inferred from homology"/>
<dbReference type="InterPro" id="IPR036388">
    <property type="entry name" value="WH-like_DNA-bd_sf"/>
</dbReference>
<dbReference type="EMBL" id="JARACI010001062">
    <property type="protein sequence ID" value="MDD9207199.1"/>
    <property type="molecule type" value="Genomic_DNA"/>
</dbReference>
<dbReference type="Gene3D" id="3.30.1360.40">
    <property type="match status" value="1"/>
</dbReference>
<keyword evidence="7 8" id="KW-0804">Transcription</keyword>
<comment type="similarity">
    <text evidence="2 8">Belongs to the ArgR family.</text>
</comment>
<keyword evidence="4 8" id="KW-0678">Repressor</keyword>
<feature type="compositionally biased region" description="Low complexity" evidence="10">
    <location>
        <begin position="178"/>
        <end position="216"/>
    </location>
</feature>
<dbReference type="Gene3D" id="1.10.10.10">
    <property type="entry name" value="Winged helix-like DNA-binding domain superfamily/Winged helix DNA-binding domain"/>
    <property type="match status" value="1"/>
</dbReference>
<dbReference type="Pfam" id="PF01316">
    <property type="entry name" value="Arg_repressor"/>
    <property type="match status" value="1"/>
</dbReference>
<evidence type="ECO:0000256" key="7">
    <source>
        <dbReference type="ARBA" id="ARBA00023163"/>
    </source>
</evidence>
<dbReference type="InterPro" id="IPR036390">
    <property type="entry name" value="WH_DNA-bd_sf"/>
</dbReference>
<dbReference type="SUPFAM" id="SSF46785">
    <property type="entry name" value="Winged helix' DNA-binding domain"/>
    <property type="match status" value="1"/>
</dbReference>
<evidence type="ECO:0000256" key="10">
    <source>
        <dbReference type="SAM" id="MobiDB-lite"/>
    </source>
</evidence>
<comment type="function">
    <text evidence="8">Regulates arginine biosynthesis genes.</text>
</comment>
<dbReference type="Pfam" id="PF02863">
    <property type="entry name" value="Arg_repressor_C"/>
    <property type="match status" value="1"/>
</dbReference>
<dbReference type="PRINTS" id="PR01467">
    <property type="entry name" value="ARGREPRESSOR"/>
</dbReference>
<protein>
    <recommendedName>
        <fullName evidence="8 9">Arginine repressor</fullName>
    </recommendedName>
</protein>
<comment type="subcellular location">
    <subcellularLocation>
        <location evidence="1 8">Cytoplasm</location>
    </subcellularLocation>
</comment>
<feature type="domain" description="Arginine repressor C-terminal" evidence="12">
    <location>
        <begin position="101"/>
        <end position="165"/>
    </location>
</feature>
<evidence type="ECO:0000259" key="12">
    <source>
        <dbReference type="Pfam" id="PF02863"/>
    </source>
</evidence>
<evidence type="ECO:0000256" key="1">
    <source>
        <dbReference type="ARBA" id="ARBA00004496"/>
    </source>
</evidence>
<dbReference type="PANTHER" id="PTHR34471:SF1">
    <property type="entry name" value="ARGININE REPRESSOR"/>
    <property type="match status" value="1"/>
</dbReference>
<evidence type="ECO:0000256" key="6">
    <source>
        <dbReference type="ARBA" id="ARBA00023125"/>
    </source>
</evidence>
<dbReference type="InterPro" id="IPR001669">
    <property type="entry name" value="Arg_repress"/>
</dbReference>
<comment type="caution">
    <text evidence="13">The sequence shown here is derived from an EMBL/GenBank/DDBJ whole genome shotgun (WGS) entry which is preliminary data.</text>
</comment>
<sequence>MTRALPATKAARHAVIEEILTRDAVRSQTELRDALAARGIRATQATLSRDLDEMRALKVRGQDGEQVYALPGEGAGGVAAPTLPAREAEQITARLSRWSVELLVAAEAAGNDLVLRTPPGAAQLLASAIDHSVLPSVLGCIAGDDTVLVVCRDEPSAAALGERLLELATARSAREGPPDGLAAPAAGTVPPGTLAAPGTAPTTDPVPTDPGDTSHD</sequence>
<comment type="pathway">
    <text evidence="8">Amino-acid biosynthesis; L-arginine biosynthesis [regulation].</text>
</comment>
<dbReference type="InterPro" id="IPR020900">
    <property type="entry name" value="Arg_repress_DNA-bd"/>
</dbReference>
<keyword evidence="8" id="KW-0028">Amino-acid biosynthesis</keyword>
<gene>
    <name evidence="8 13" type="primary">argR</name>
    <name evidence="13" type="ORF">PU560_12090</name>
</gene>
<keyword evidence="14" id="KW-1185">Reference proteome</keyword>
<dbReference type="InterPro" id="IPR036251">
    <property type="entry name" value="Arg_repress_C_sf"/>
</dbReference>
<evidence type="ECO:0000256" key="2">
    <source>
        <dbReference type="ARBA" id="ARBA00008316"/>
    </source>
</evidence>
<dbReference type="InterPro" id="IPR020899">
    <property type="entry name" value="Arg_repress_C"/>
</dbReference>
<keyword evidence="6 8" id="KW-0238">DNA-binding</keyword>
<evidence type="ECO:0000313" key="13">
    <source>
        <dbReference type="EMBL" id="MDD9207199.1"/>
    </source>
</evidence>
<feature type="region of interest" description="Disordered" evidence="10">
    <location>
        <begin position="170"/>
        <end position="216"/>
    </location>
</feature>